<feature type="signal peptide" evidence="1">
    <location>
        <begin position="1"/>
        <end position="21"/>
    </location>
</feature>
<dbReference type="AlphaFoldDB" id="A0A368HC91"/>
<feature type="chain" id="PRO_5016917361" description="Activin types I and II receptor domain protein" evidence="1">
    <location>
        <begin position="22"/>
        <end position="171"/>
    </location>
</feature>
<evidence type="ECO:0008006" key="4">
    <source>
        <dbReference type="Google" id="ProtNLM"/>
    </source>
</evidence>
<reference evidence="2 3" key="1">
    <citation type="submission" date="2014-10" db="EMBL/GenBank/DDBJ databases">
        <title>Draft genome of the hookworm Ancylostoma caninum.</title>
        <authorList>
            <person name="Mitreva M."/>
        </authorList>
    </citation>
    <scope>NUCLEOTIDE SEQUENCE [LARGE SCALE GENOMIC DNA]</scope>
    <source>
        <strain evidence="2 3">Baltimore</strain>
    </source>
</reference>
<evidence type="ECO:0000256" key="1">
    <source>
        <dbReference type="SAM" id="SignalP"/>
    </source>
</evidence>
<protein>
    <recommendedName>
        <fullName evidence="4">Activin types I and II receptor domain protein</fullName>
    </recommendedName>
</protein>
<dbReference type="Proteomes" id="UP000252519">
    <property type="component" value="Unassembled WGS sequence"/>
</dbReference>
<accession>A0A368HC91</accession>
<evidence type="ECO:0000313" key="2">
    <source>
        <dbReference type="EMBL" id="RCN52937.1"/>
    </source>
</evidence>
<name>A0A368HC91_ANCCA</name>
<keyword evidence="1" id="KW-0732">Signal</keyword>
<comment type="caution">
    <text evidence="2">The sequence shown here is derived from an EMBL/GenBank/DDBJ whole genome shotgun (WGS) entry which is preliminary data.</text>
</comment>
<gene>
    <name evidence="2" type="ORF">ANCCAN_00932</name>
</gene>
<evidence type="ECO:0000313" key="3">
    <source>
        <dbReference type="Proteomes" id="UP000252519"/>
    </source>
</evidence>
<dbReference type="EMBL" id="JOJR01000004">
    <property type="protein sequence ID" value="RCN52937.1"/>
    <property type="molecule type" value="Genomic_DNA"/>
</dbReference>
<proteinExistence type="predicted"/>
<dbReference type="OrthoDB" id="5826225at2759"/>
<organism evidence="2 3">
    <name type="scientific">Ancylostoma caninum</name>
    <name type="common">Dog hookworm</name>
    <dbReference type="NCBI Taxonomy" id="29170"/>
    <lineage>
        <taxon>Eukaryota</taxon>
        <taxon>Metazoa</taxon>
        <taxon>Ecdysozoa</taxon>
        <taxon>Nematoda</taxon>
        <taxon>Chromadorea</taxon>
        <taxon>Rhabditida</taxon>
        <taxon>Rhabditina</taxon>
        <taxon>Rhabditomorpha</taxon>
        <taxon>Strongyloidea</taxon>
        <taxon>Ancylostomatidae</taxon>
        <taxon>Ancylostomatinae</taxon>
        <taxon>Ancylostoma</taxon>
    </lineage>
</organism>
<keyword evidence="3" id="KW-1185">Reference proteome</keyword>
<sequence>MRLLLRYLLLFILTRIEVLFAVKCYSCANEFIVWNCHSTCFIFSLNGTNRETGLTKTLGVGRGCSSHFLTDDQHMHLGLGTHTKPSEVGTYLPADFDKLEIYEHWCFCATDYCNTQVCYSRPFGSSEFPGSYIGKRLQYSSYSSDWRFRNSCDQSMPSSLLLLLLLSTVLV</sequence>